<dbReference type="EMBL" id="JALJXV010000003">
    <property type="protein sequence ID" value="MCP1674555.1"/>
    <property type="molecule type" value="Genomic_DNA"/>
</dbReference>
<gene>
    <name evidence="1" type="ORF">J2T57_001657</name>
</gene>
<evidence type="ECO:0000313" key="1">
    <source>
        <dbReference type="EMBL" id="MCP1674555.1"/>
    </source>
</evidence>
<dbReference type="AlphaFoldDB" id="A0AAE3KAN1"/>
<proteinExistence type="predicted"/>
<name>A0AAE3KAN1_9GAMM</name>
<dbReference type="InterPro" id="IPR036890">
    <property type="entry name" value="HATPase_C_sf"/>
</dbReference>
<organism evidence="1 2">
    <name type="scientific">Natronocella acetinitrilica</name>
    <dbReference type="NCBI Taxonomy" id="414046"/>
    <lineage>
        <taxon>Bacteria</taxon>
        <taxon>Pseudomonadati</taxon>
        <taxon>Pseudomonadota</taxon>
        <taxon>Gammaproteobacteria</taxon>
        <taxon>Chromatiales</taxon>
        <taxon>Ectothiorhodospiraceae</taxon>
        <taxon>Natronocella</taxon>
    </lineage>
</organism>
<sequence length="802" mass="85920">MRLDAATEEFVSSRALNGAQYSIHWNAKAATVLSHLIYSDHRIIEAVIREITCNAADAHVAAGRGDQPVTVELPTALSPAFVVRDQGVGLDHASALALFSGYFASLSEQSTAATGHFGLGAKSPYAYQDQFTIRTVKDAEACTFHAYKDAENRPCLETLSREAVDEPDGVCVSIPVDHDDIERFRRVAAAVFLSFRVRPMVSDPEVAEQIAQWDAAHASASQLAGAGWRIAPLARKIGGETLTPPASEQGNRVVLGDVSYPLDLEALAAVAGVSFTRLRLDPARVRDLTLVLDIGREAIALHPSRESIQYTEATCRLLVSRLRAMLDEIRAGVRDRLGPGASAWQIRCHLGGSLAYPSWLLEAFGVRWDRQIALGADAARALLDLARLYVADSGDDGKTTLVWPRRLSGRQPKLSDSLGVSYHPGVRLFVVDAGAAPRAAIGAYLREEARRTGVPTRGIVMRLSVGQDDPGFAAAVHQLRRALGKPEVIRTSTLSAPGAATERPADCLDQLSVVRDDDPGFDWRGSLRGDLAPVCGTLAPEALAAGAPALPLFECNRWHLAHLPGSAEALPGIEPAQCARIIAALFPDTPVVTVRPASRALVHDHPVLVPAARWLAERLASMGSSGAACRALQKRLYRRCRAEIINDALVPRLEALIPRQADGDALSAGALALLGDPEGVPAPLRALLAALPRLSAYYARYCGSARGYQYGYGSRAEGRVAQALSDALVAVLSLPAHARLRAQTLAPGERCAARLRTRLLGALDAFEAAYPLLAGNPGLLRWLERDPGAVREYLALKNTTPA</sequence>
<dbReference type="SUPFAM" id="SSF55874">
    <property type="entry name" value="ATPase domain of HSP90 chaperone/DNA topoisomerase II/histidine kinase"/>
    <property type="match status" value="1"/>
</dbReference>
<dbReference type="RefSeq" id="WP_253476635.1">
    <property type="nucleotide sequence ID" value="NZ_JALJXV010000003.1"/>
</dbReference>
<comment type="caution">
    <text evidence="1">The sequence shown here is derived from an EMBL/GenBank/DDBJ whole genome shotgun (WGS) entry which is preliminary data.</text>
</comment>
<reference evidence="1" key="1">
    <citation type="submission" date="2022-03" db="EMBL/GenBank/DDBJ databases">
        <title>Genomic Encyclopedia of Type Strains, Phase III (KMG-III): the genomes of soil and plant-associated and newly described type strains.</title>
        <authorList>
            <person name="Whitman W."/>
        </authorList>
    </citation>
    <scope>NUCLEOTIDE SEQUENCE</scope>
    <source>
        <strain evidence="1">ANL 6-2</strain>
    </source>
</reference>
<protein>
    <submittedName>
        <fullName evidence="1">Uncharacterized protein</fullName>
    </submittedName>
</protein>
<dbReference type="Proteomes" id="UP001205843">
    <property type="component" value="Unassembled WGS sequence"/>
</dbReference>
<dbReference type="Gene3D" id="3.30.565.10">
    <property type="entry name" value="Histidine kinase-like ATPase, C-terminal domain"/>
    <property type="match status" value="1"/>
</dbReference>
<accession>A0AAE3KAN1</accession>
<evidence type="ECO:0000313" key="2">
    <source>
        <dbReference type="Proteomes" id="UP001205843"/>
    </source>
</evidence>
<keyword evidence="2" id="KW-1185">Reference proteome</keyword>